<dbReference type="EMBL" id="SDMP01000001">
    <property type="protein sequence ID" value="RYR77920.1"/>
    <property type="molecule type" value="Genomic_DNA"/>
</dbReference>
<name>A0A445ER11_ARAHY</name>
<organism evidence="2 3">
    <name type="scientific">Arachis hypogaea</name>
    <name type="common">Peanut</name>
    <dbReference type="NCBI Taxonomy" id="3818"/>
    <lineage>
        <taxon>Eukaryota</taxon>
        <taxon>Viridiplantae</taxon>
        <taxon>Streptophyta</taxon>
        <taxon>Embryophyta</taxon>
        <taxon>Tracheophyta</taxon>
        <taxon>Spermatophyta</taxon>
        <taxon>Magnoliopsida</taxon>
        <taxon>eudicotyledons</taxon>
        <taxon>Gunneridae</taxon>
        <taxon>Pentapetalae</taxon>
        <taxon>rosids</taxon>
        <taxon>fabids</taxon>
        <taxon>Fabales</taxon>
        <taxon>Fabaceae</taxon>
        <taxon>Papilionoideae</taxon>
        <taxon>50 kb inversion clade</taxon>
        <taxon>dalbergioids sensu lato</taxon>
        <taxon>Dalbergieae</taxon>
        <taxon>Pterocarpus clade</taxon>
        <taxon>Arachis</taxon>
    </lineage>
</organism>
<sequence>MDERDAAIRERLSSVNDTLEEVKQLEEQVMTMMKVARAKISVETLNQMKKETQAEVELKIAEGRKKVEVELQEALANLEKQKEETIKSLDSHITILSQELLRRFFLRFD</sequence>
<dbReference type="STRING" id="3818.A0A445ER11"/>
<dbReference type="InterPro" id="IPR050059">
    <property type="entry name" value="ATP_synthase_B_chain"/>
</dbReference>
<evidence type="ECO:0000256" key="1">
    <source>
        <dbReference type="SAM" id="Coils"/>
    </source>
</evidence>
<comment type="caution">
    <text evidence="2">The sequence shown here is derived from an EMBL/GenBank/DDBJ whole genome shotgun (WGS) entry which is preliminary data.</text>
</comment>
<keyword evidence="3" id="KW-1185">Reference proteome</keyword>
<evidence type="ECO:0000313" key="2">
    <source>
        <dbReference type="EMBL" id="RYR77920.1"/>
    </source>
</evidence>
<evidence type="ECO:0000313" key="3">
    <source>
        <dbReference type="Proteomes" id="UP000289738"/>
    </source>
</evidence>
<dbReference type="GO" id="GO:0046961">
    <property type="term" value="F:proton-transporting ATPase activity, rotational mechanism"/>
    <property type="evidence" value="ECO:0007669"/>
    <property type="project" value="TreeGrafter"/>
</dbReference>
<keyword evidence="1" id="KW-0175">Coiled coil</keyword>
<dbReference type="AlphaFoldDB" id="A0A445ER11"/>
<reference evidence="2 3" key="1">
    <citation type="submission" date="2019-01" db="EMBL/GenBank/DDBJ databases">
        <title>Sequencing of cultivated peanut Arachis hypogaea provides insights into genome evolution and oil improvement.</title>
        <authorList>
            <person name="Chen X."/>
        </authorList>
    </citation>
    <scope>NUCLEOTIDE SEQUENCE [LARGE SCALE GENOMIC DNA]</scope>
    <source>
        <strain evidence="3">cv. Fuhuasheng</strain>
        <tissue evidence="2">Leaves</tissue>
    </source>
</reference>
<protein>
    <submittedName>
        <fullName evidence="2">Uncharacterized protein</fullName>
    </submittedName>
</protein>
<accession>A0A445ER11</accession>
<proteinExistence type="predicted"/>
<dbReference type="PANTHER" id="PTHR33445">
    <property type="entry name" value="ATP SYNTHASE SUBUNIT B', CHLOROPLASTIC"/>
    <property type="match status" value="1"/>
</dbReference>
<dbReference type="Proteomes" id="UP000289738">
    <property type="component" value="Chromosome A01"/>
</dbReference>
<gene>
    <name evidence="2" type="ORF">Ahy_A01g002627</name>
</gene>
<feature type="coiled-coil region" evidence="1">
    <location>
        <begin position="8"/>
        <end position="88"/>
    </location>
</feature>
<dbReference type="PANTHER" id="PTHR33445:SF2">
    <property type="entry name" value="ATP SYNTHASE SUBUNIT B', CHLOROPLASTIC"/>
    <property type="match status" value="1"/>
</dbReference>